<evidence type="ECO:0000313" key="1">
    <source>
        <dbReference type="EMBL" id="CAL5997017.1"/>
    </source>
</evidence>
<name>A0ABP1HLC6_9EUKA</name>
<organism evidence="1 2">
    <name type="scientific">Hexamita inflata</name>
    <dbReference type="NCBI Taxonomy" id="28002"/>
    <lineage>
        <taxon>Eukaryota</taxon>
        <taxon>Metamonada</taxon>
        <taxon>Diplomonadida</taxon>
        <taxon>Hexamitidae</taxon>
        <taxon>Hexamitinae</taxon>
        <taxon>Hexamita</taxon>
    </lineage>
</organism>
<protein>
    <submittedName>
        <fullName evidence="1">Hypothetical_protein</fullName>
    </submittedName>
</protein>
<keyword evidence="2" id="KW-1185">Reference proteome</keyword>
<evidence type="ECO:0000313" key="2">
    <source>
        <dbReference type="Proteomes" id="UP001642409"/>
    </source>
</evidence>
<dbReference type="Proteomes" id="UP001642409">
    <property type="component" value="Unassembled WGS sequence"/>
</dbReference>
<accession>A0ABP1HLC6</accession>
<comment type="caution">
    <text evidence="1">The sequence shown here is derived from an EMBL/GenBank/DDBJ whole genome shotgun (WGS) entry which is preliminary data.</text>
</comment>
<reference evidence="1 2" key="1">
    <citation type="submission" date="2024-07" db="EMBL/GenBank/DDBJ databases">
        <authorList>
            <person name="Akdeniz Z."/>
        </authorList>
    </citation>
    <scope>NUCLEOTIDE SEQUENCE [LARGE SCALE GENOMIC DNA]</scope>
</reference>
<proteinExistence type="predicted"/>
<sequence>MQQCNKSIIIQHSRNAQIKLKQRAADVAGFLYGAQTEINQRKVDHVAVRQTHEVAEVVRYVLKLQSKFTGSLRFQPGGNLCVIKTEQKCGSSYRIVLLIQHPKE</sequence>
<dbReference type="EMBL" id="CAXDID020000036">
    <property type="protein sequence ID" value="CAL5997017.1"/>
    <property type="molecule type" value="Genomic_DNA"/>
</dbReference>
<gene>
    <name evidence="1" type="ORF">HINF_LOCUS15037</name>
</gene>